<keyword evidence="4 6" id="KW-1133">Transmembrane helix</keyword>
<proteinExistence type="inferred from homology"/>
<evidence type="ECO:0000313" key="7">
    <source>
        <dbReference type="EMBL" id="OAA52849.1"/>
    </source>
</evidence>
<dbReference type="InterPro" id="IPR000791">
    <property type="entry name" value="Gpr1/Fun34/SatP-like"/>
</dbReference>
<dbReference type="Pfam" id="PF01184">
    <property type="entry name" value="Gpr1_Fun34_YaaH"/>
    <property type="match status" value="1"/>
</dbReference>
<keyword evidence="8" id="KW-1185">Reference proteome</keyword>
<organism evidence="7 8">
    <name type="scientific">Cordyceps fumosorosea (strain ARSEF 2679)</name>
    <name type="common">Isaria fumosorosea</name>
    <dbReference type="NCBI Taxonomy" id="1081104"/>
    <lineage>
        <taxon>Eukaryota</taxon>
        <taxon>Fungi</taxon>
        <taxon>Dikarya</taxon>
        <taxon>Ascomycota</taxon>
        <taxon>Pezizomycotina</taxon>
        <taxon>Sordariomycetes</taxon>
        <taxon>Hypocreomycetidae</taxon>
        <taxon>Hypocreales</taxon>
        <taxon>Cordycipitaceae</taxon>
        <taxon>Cordyceps</taxon>
    </lineage>
</organism>
<accession>A0A167LAK8</accession>
<protein>
    <submittedName>
        <fullName evidence="7">Plasma membrane ammonium transporter (Ato3)</fullName>
    </submittedName>
</protein>
<gene>
    <name evidence="7" type="ORF">ISF_09232</name>
</gene>
<dbReference type="OrthoDB" id="3648309at2759"/>
<feature type="transmembrane region" description="Helical" evidence="6">
    <location>
        <begin position="94"/>
        <end position="114"/>
    </location>
</feature>
<dbReference type="EMBL" id="AZHB01000044">
    <property type="protein sequence ID" value="OAA52849.1"/>
    <property type="molecule type" value="Genomic_DNA"/>
</dbReference>
<keyword evidence="3 6" id="KW-0812">Transmembrane</keyword>
<comment type="caution">
    <text evidence="7">The sequence shown here is derived from an EMBL/GenBank/DDBJ whole genome shotgun (WGS) entry which is preliminary data.</text>
</comment>
<dbReference type="STRING" id="1081104.A0A167LAK8"/>
<dbReference type="PANTHER" id="PTHR31123">
    <property type="entry name" value="ACCUMULATION OF DYADS PROTEIN 2-RELATED"/>
    <property type="match status" value="1"/>
</dbReference>
<reference evidence="7 8" key="1">
    <citation type="journal article" date="2016" name="Genome Biol. Evol.">
        <title>Divergent and convergent evolution of fungal pathogenicity.</title>
        <authorList>
            <person name="Shang Y."/>
            <person name="Xiao G."/>
            <person name="Zheng P."/>
            <person name="Cen K."/>
            <person name="Zhan S."/>
            <person name="Wang C."/>
        </authorList>
    </citation>
    <scope>NUCLEOTIDE SEQUENCE [LARGE SCALE GENOMIC DNA]</scope>
    <source>
        <strain evidence="7 8">ARSEF 2679</strain>
    </source>
</reference>
<evidence type="ECO:0000256" key="3">
    <source>
        <dbReference type="ARBA" id="ARBA00022692"/>
    </source>
</evidence>
<evidence type="ECO:0000256" key="4">
    <source>
        <dbReference type="ARBA" id="ARBA00022989"/>
    </source>
</evidence>
<keyword evidence="5 6" id="KW-0472">Membrane</keyword>
<dbReference type="RefSeq" id="XP_018699938.1">
    <property type="nucleotide sequence ID" value="XM_018852835.1"/>
</dbReference>
<feature type="transmembrane region" description="Helical" evidence="6">
    <location>
        <begin position="63"/>
        <end position="82"/>
    </location>
</feature>
<feature type="transmembrane region" description="Helical" evidence="6">
    <location>
        <begin position="121"/>
        <end position="144"/>
    </location>
</feature>
<feature type="transmembrane region" description="Helical" evidence="6">
    <location>
        <begin position="176"/>
        <end position="199"/>
    </location>
</feature>
<dbReference type="Proteomes" id="UP000076744">
    <property type="component" value="Unassembled WGS sequence"/>
</dbReference>
<comment type="subcellular location">
    <subcellularLocation>
        <location evidence="1">Membrane</location>
        <topology evidence="1">Multi-pass membrane protein</topology>
    </subcellularLocation>
</comment>
<dbReference type="AlphaFoldDB" id="A0A167LAK8"/>
<comment type="similarity">
    <text evidence="2">Belongs to the acetate uptake transporter (AceTr) (TC 2.A.96) family.</text>
</comment>
<evidence type="ECO:0000256" key="2">
    <source>
        <dbReference type="ARBA" id="ARBA00005587"/>
    </source>
</evidence>
<sequence length="327" mass="33779">MSDHSNGAHKGDGFVETPGETIDRFRSAASVSMTPELFEKLYLSPQSAVKGDLRRTFANPTPIAVAGFILCLSPLACDLMGWRGAGGNGAASIPVYYFQGGILMTLGALLEWILGNTFSAVVFGTFGTFWLSFAGTLSPSFAAFSSYAPPDAPAAAGLETTGFNASYGTSWSSCGAGAASFVCSSLGWYLFFALLFAAVDFPVQLPVGDLTTLVKGHSEKNKMAPSLLIDGIAELANLDVVAALDPTLHPEVYTNDISRTSGVRKAGGGTMGRWRLVRGPSKRAGERASCEAGRAGCQLQAADGTAAVRRAGGHAGASVAGGEGSLD</sequence>
<dbReference type="GO" id="GO:0015123">
    <property type="term" value="F:acetate transmembrane transporter activity"/>
    <property type="evidence" value="ECO:0007669"/>
    <property type="project" value="TreeGrafter"/>
</dbReference>
<dbReference type="GeneID" id="30025524"/>
<evidence type="ECO:0000256" key="6">
    <source>
        <dbReference type="SAM" id="Phobius"/>
    </source>
</evidence>
<evidence type="ECO:0000256" key="1">
    <source>
        <dbReference type="ARBA" id="ARBA00004141"/>
    </source>
</evidence>
<name>A0A167LAK8_CORFA</name>
<evidence type="ECO:0000256" key="5">
    <source>
        <dbReference type="ARBA" id="ARBA00023136"/>
    </source>
</evidence>
<dbReference type="PANTHER" id="PTHR31123:SF4">
    <property type="entry name" value="PROTEIN ALCS"/>
    <property type="match status" value="1"/>
</dbReference>
<dbReference type="GO" id="GO:0005886">
    <property type="term" value="C:plasma membrane"/>
    <property type="evidence" value="ECO:0007669"/>
    <property type="project" value="TreeGrafter"/>
</dbReference>
<evidence type="ECO:0000313" key="8">
    <source>
        <dbReference type="Proteomes" id="UP000076744"/>
    </source>
</evidence>
<dbReference type="InterPro" id="IPR051633">
    <property type="entry name" value="AceTr"/>
</dbReference>